<dbReference type="Proteomes" id="UP001408789">
    <property type="component" value="Unassembled WGS sequence"/>
</dbReference>
<dbReference type="Gene3D" id="3.90.70.10">
    <property type="entry name" value="Cysteine proteinases"/>
    <property type="match status" value="1"/>
</dbReference>
<evidence type="ECO:0000313" key="5">
    <source>
        <dbReference type="EMBL" id="KAK9068073.1"/>
    </source>
</evidence>
<accession>A0AAP0D7W4</accession>
<name>A0AAP0D7W4_9ASTR</name>
<dbReference type="AlphaFoldDB" id="A0AAP0D7W4"/>
<dbReference type="EMBL" id="JBCNJP010000014">
    <property type="protein sequence ID" value="KAK9068073.1"/>
    <property type="molecule type" value="Genomic_DNA"/>
</dbReference>
<evidence type="ECO:0000259" key="4">
    <source>
        <dbReference type="SMART" id="SM00848"/>
    </source>
</evidence>
<dbReference type="InterPro" id="IPR038765">
    <property type="entry name" value="Papain-like_cys_pep_sf"/>
</dbReference>
<comment type="similarity">
    <text evidence="1">Belongs to the peptidase C1 family.</text>
</comment>
<dbReference type="Pfam" id="PF08246">
    <property type="entry name" value="Inhibitor_I29"/>
    <property type="match status" value="1"/>
</dbReference>
<comment type="caution">
    <text evidence="5">The sequence shown here is derived from an EMBL/GenBank/DDBJ whole genome shotgun (WGS) entry which is preliminary data.</text>
</comment>
<evidence type="ECO:0000313" key="6">
    <source>
        <dbReference type="Proteomes" id="UP001408789"/>
    </source>
</evidence>
<dbReference type="InterPro" id="IPR013201">
    <property type="entry name" value="Prot_inhib_I29"/>
</dbReference>
<dbReference type="CDD" id="cd02248">
    <property type="entry name" value="Peptidase_C1A"/>
    <property type="match status" value="1"/>
</dbReference>
<gene>
    <name evidence="5" type="ORF">SSX86_012184</name>
</gene>
<dbReference type="PANTHER" id="PTHR12411">
    <property type="entry name" value="CYSTEINE PROTEASE FAMILY C1-RELATED"/>
    <property type="match status" value="1"/>
</dbReference>
<dbReference type="GO" id="GO:0008234">
    <property type="term" value="F:cysteine-type peptidase activity"/>
    <property type="evidence" value="ECO:0007669"/>
    <property type="project" value="InterPro"/>
</dbReference>
<evidence type="ECO:0000256" key="2">
    <source>
        <dbReference type="ARBA" id="ARBA00023157"/>
    </source>
</evidence>
<feature type="domain" description="Peptidase C1A papain C-terminal" evidence="3">
    <location>
        <begin position="117"/>
        <end position="323"/>
    </location>
</feature>
<feature type="domain" description="Cathepsin propeptide inhibitor" evidence="4">
    <location>
        <begin position="28"/>
        <end position="80"/>
    </location>
</feature>
<dbReference type="SMART" id="SM00645">
    <property type="entry name" value="Pept_C1"/>
    <property type="match status" value="1"/>
</dbReference>
<dbReference type="GO" id="GO:0006508">
    <property type="term" value="P:proteolysis"/>
    <property type="evidence" value="ECO:0007669"/>
    <property type="project" value="InterPro"/>
</dbReference>
<dbReference type="InterPro" id="IPR039417">
    <property type="entry name" value="Peptidase_C1A_papain-like"/>
</dbReference>
<proteinExistence type="inferred from homology"/>
<dbReference type="InterPro" id="IPR013128">
    <property type="entry name" value="Peptidase_C1A"/>
</dbReference>
<dbReference type="Pfam" id="PF00112">
    <property type="entry name" value="Peptidase_C1"/>
    <property type="match status" value="1"/>
</dbReference>
<evidence type="ECO:0000259" key="3">
    <source>
        <dbReference type="SMART" id="SM00645"/>
    </source>
</evidence>
<dbReference type="SUPFAM" id="SSF54001">
    <property type="entry name" value="Cysteine proteinases"/>
    <property type="match status" value="1"/>
</dbReference>
<dbReference type="SMART" id="SM00848">
    <property type="entry name" value="Inhibitor_I29"/>
    <property type="match status" value="1"/>
</dbReference>
<dbReference type="InterPro" id="IPR000668">
    <property type="entry name" value="Peptidase_C1A_C"/>
</dbReference>
<reference evidence="5 6" key="1">
    <citation type="submission" date="2024-04" db="EMBL/GenBank/DDBJ databases">
        <title>The reference genome of an endangered Asteraceae, Deinandra increscens subsp. villosa, native to the Central Coast of California.</title>
        <authorList>
            <person name="Guilliams M."/>
            <person name="Hasenstab-Lehman K."/>
            <person name="Meyer R."/>
            <person name="Mcevoy S."/>
        </authorList>
    </citation>
    <scope>NUCLEOTIDE SEQUENCE [LARGE SCALE GENOMIC DNA]</scope>
    <source>
        <tissue evidence="5">Leaf</tissue>
    </source>
</reference>
<sequence>MVLILSVAKSFDYNEKEIETEEGLEAMYDRWRSHHKVTEKSPERFNAFKATAQLVHNHNKLKKSYKMKINGLADMPIEEFRSAHGDEVLANLKLPGPGCPACPACPNCPAAAGPKDLPPSFDWREKNVITPVRRIPGCFNMGPAITSIEAINAIVTKENLVLSQQQVIDCYPGGPIGAHTVYEFALATGIATLESYPEVGGKHNCDKAKFGKKLVTISGYEQLNHIPNEEAVMRMVQEQPVIFSIYTNDEEYKNYAGGIYNGACEGWPKWVLLVGWGQDPDGTKYWIGKTTFYGEEWGEKGYIRVIRTPEGFCGMYKFGFRPFKTIETRNIEL</sequence>
<evidence type="ECO:0000256" key="1">
    <source>
        <dbReference type="ARBA" id="ARBA00008455"/>
    </source>
</evidence>
<organism evidence="5 6">
    <name type="scientific">Deinandra increscens subsp. villosa</name>
    <dbReference type="NCBI Taxonomy" id="3103831"/>
    <lineage>
        <taxon>Eukaryota</taxon>
        <taxon>Viridiplantae</taxon>
        <taxon>Streptophyta</taxon>
        <taxon>Embryophyta</taxon>
        <taxon>Tracheophyta</taxon>
        <taxon>Spermatophyta</taxon>
        <taxon>Magnoliopsida</taxon>
        <taxon>eudicotyledons</taxon>
        <taxon>Gunneridae</taxon>
        <taxon>Pentapetalae</taxon>
        <taxon>asterids</taxon>
        <taxon>campanulids</taxon>
        <taxon>Asterales</taxon>
        <taxon>Asteraceae</taxon>
        <taxon>Asteroideae</taxon>
        <taxon>Heliantheae alliance</taxon>
        <taxon>Madieae</taxon>
        <taxon>Madiinae</taxon>
        <taxon>Deinandra</taxon>
    </lineage>
</organism>
<keyword evidence="2" id="KW-1015">Disulfide bond</keyword>
<keyword evidence="6" id="KW-1185">Reference proteome</keyword>
<protein>
    <submittedName>
        <fullName evidence="5">Uncharacterized protein</fullName>
    </submittedName>
</protein>